<gene>
    <name evidence="2" type="ORF">EG327_009233</name>
</gene>
<organism evidence="2 3">
    <name type="scientific">Venturia inaequalis</name>
    <name type="common">Apple scab fungus</name>
    <dbReference type="NCBI Taxonomy" id="5025"/>
    <lineage>
        <taxon>Eukaryota</taxon>
        <taxon>Fungi</taxon>
        <taxon>Dikarya</taxon>
        <taxon>Ascomycota</taxon>
        <taxon>Pezizomycotina</taxon>
        <taxon>Dothideomycetes</taxon>
        <taxon>Pleosporomycetidae</taxon>
        <taxon>Venturiales</taxon>
        <taxon>Venturiaceae</taxon>
        <taxon>Venturia</taxon>
    </lineage>
</organism>
<evidence type="ECO:0000313" key="3">
    <source>
        <dbReference type="Proteomes" id="UP000490939"/>
    </source>
</evidence>
<protein>
    <submittedName>
        <fullName evidence="2">Uncharacterized protein</fullName>
    </submittedName>
</protein>
<dbReference type="PANTHER" id="PTHR35896">
    <property type="entry name" value="IG-LIKE DOMAIN-CONTAINING PROTEIN"/>
    <property type="match status" value="1"/>
</dbReference>
<accession>A0A8H3VRB7</accession>
<dbReference type="Proteomes" id="UP000490939">
    <property type="component" value="Unassembled WGS sequence"/>
</dbReference>
<dbReference type="InterPro" id="IPR053008">
    <property type="entry name" value="Phomopsin_biosynth_assoc"/>
</dbReference>
<comment type="caution">
    <text evidence="2">The sequence shown here is derived from an EMBL/GenBank/DDBJ whole genome shotgun (WGS) entry which is preliminary data.</text>
</comment>
<dbReference type="AlphaFoldDB" id="A0A8H3VRB7"/>
<keyword evidence="3" id="KW-1185">Reference proteome</keyword>
<dbReference type="PANTHER" id="PTHR35896:SF3">
    <property type="entry name" value="MAJOR FACILITATOR SUPERFAMILY TRANSPORTER"/>
    <property type="match status" value="1"/>
</dbReference>
<feature type="transmembrane region" description="Helical" evidence="1">
    <location>
        <begin position="57"/>
        <end position="74"/>
    </location>
</feature>
<keyword evidence="1" id="KW-0812">Transmembrane</keyword>
<sequence>MDREYRPMERASFDNESLATLPWSSTSFTRQLGYREPPKSCGPSSPRQTYFQWTKNVTIYLFAIWGIVTLLSQIRPLHFHKGQQKPANLSGCDCGDSTTEAESLGCKFDSLSMAWLPEQCRDDELTAEFNTKGGGPNGEWIYYADKLHTEEIDVAVVAAMGNDPSARVHMDKDWHMVHCVYYWRKQFRTRTNGKIVEPRSDTEDHIKHCGMVILEASYGTVSGVALNTNEAVDE</sequence>
<keyword evidence="1" id="KW-1133">Transmembrane helix</keyword>
<evidence type="ECO:0000256" key="1">
    <source>
        <dbReference type="SAM" id="Phobius"/>
    </source>
</evidence>
<dbReference type="EMBL" id="WNWR01000060">
    <property type="protein sequence ID" value="KAE9992398.1"/>
    <property type="molecule type" value="Genomic_DNA"/>
</dbReference>
<proteinExistence type="predicted"/>
<keyword evidence="1" id="KW-0472">Membrane</keyword>
<name>A0A8H3VRB7_VENIN</name>
<reference evidence="2 3" key="1">
    <citation type="submission" date="2019-07" db="EMBL/GenBank/DDBJ databases">
        <title>Venturia inaequalis Genome Resource.</title>
        <authorList>
            <person name="Lichtner F.J."/>
        </authorList>
    </citation>
    <scope>NUCLEOTIDE SEQUENCE [LARGE SCALE GENOMIC DNA]</scope>
    <source>
        <strain evidence="2 3">DMI_063113</strain>
    </source>
</reference>
<evidence type="ECO:0000313" key="2">
    <source>
        <dbReference type="EMBL" id="KAE9992398.1"/>
    </source>
</evidence>